<dbReference type="RefSeq" id="WP_013240094.1">
    <property type="nucleotide sequence ID" value="NZ_LITQ01000019.1"/>
</dbReference>
<name>A0A166SNG9_9CLOT</name>
<sequence length="134" mass="15934">MNNEYLDYIEDYARKVDFKKIGEDPFYFEKVYRDIGMKFEDLYGASYNEMDEAYIPGTLLNADNEKFIAVFFIGVRNGGINYRAIIFHPKYGLVDEDDFQDVLSEEEYLSMIHYKYRLCVKLLNDSPGNMFKKY</sequence>
<evidence type="ECO:0000313" key="3">
    <source>
        <dbReference type="Proteomes" id="UP000077384"/>
    </source>
</evidence>
<protein>
    <submittedName>
        <fullName evidence="1">Uncharacterized protein</fullName>
    </submittedName>
</protein>
<proteinExistence type="predicted"/>
<dbReference type="AlphaFoldDB" id="A0A166SNG9"/>
<accession>A0A166SNG9</accession>
<organism evidence="1 3">
    <name type="scientific">Clostridium coskatii</name>
    <dbReference type="NCBI Taxonomy" id="1705578"/>
    <lineage>
        <taxon>Bacteria</taxon>
        <taxon>Bacillati</taxon>
        <taxon>Bacillota</taxon>
        <taxon>Clostridia</taxon>
        <taxon>Eubacteriales</taxon>
        <taxon>Clostridiaceae</taxon>
        <taxon>Clostridium</taxon>
    </lineage>
</organism>
<reference evidence="1 3" key="1">
    <citation type="journal article" date="2015" name="Biotechnol. Bioeng.">
        <title>Genome sequence and phenotypic characterization of Caulobacter segnis.</title>
        <authorList>
            <person name="Patel S."/>
            <person name="Fletcher B."/>
            <person name="Scott D.C."/>
            <person name="Ely B."/>
        </authorList>
    </citation>
    <scope>NUCLEOTIDE SEQUENCE [LARGE SCALE GENOMIC DNA]</scope>
    <source>
        <strain evidence="1 3">PS02</strain>
    </source>
</reference>
<dbReference type="Proteomes" id="UP000077384">
    <property type="component" value="Unassembled WGS sequence"/>
</dbReference>
<dbReference type="EMBL" id="LROR01000070">
    <property type="protein sequence ID" value="OBR91497.1"/>
    <property type="molecule type" value="Genomic_DNA"/>
</dbReference>
<keyword evidence="4" id="KW-1185">Reference proteome</keyword>
<dbReference type="PATRIC" id="fig|1705578.3.peg.1249"/>
<evidence type="ECO:0000313" key="2">
    <source>
        <dbReference type="EMBL" id="OBR91497.1"/>
    </source>
</evidence>
<dbReference type="Proteomes" id="UP000093694">
    <property type="component" value="Unassembled WGS sequence"/>
</dbReference>
<reference evidence="2 4" key="2">
    <citation type="journal article" date="2016" name="Front. Microbiol.">
        <title>Industrial Acetogenic Biocatalysts: A Comparative Metabolic and Genomic Analysis.</title>
        <authorList>
            <person name="Bengelsdorf F."/>
            <person name="Poehlein A."/>
            <person name="Sonja S."/>
            <person name="Erz C."/>
            <person name="Hummel T."/>
            <person name="Hoffmeister S."/>
            <person name="Daniel R."/>
            <person name="Durre P."/>
        </authorList>
    </citation>
    <scope>NUCLEOTIDE SEQUENCE [LARGE SCALE GENOMIC DNA]</scope>
    <source>
        <strain evidence="2 4">PTA-10522</strain>
    </source>
</reference>
<dbReference type="EMBL" id="LITQ01000019">
    <property type="protein sequence ID" value="OAA92568.1"/>
    <property type="molecule type" value="Genomic_DNA"/>
</dbReference>
<gene>
    <name evidence="2" type="ORF">CLCOS_34170</name>
    <name evidence="1" type="ORF">WX73_00864</name>
</gene>
<comment type="caution">
    <text evidence="1">The sequence shown here is derived from an EMBL/GenBank/DDBJ whole genome shotgun (WGS) entry which is preliminary data.</text>
</comment>
<evidence type="ECO:0000313" key="4">
    <source>
        <dbReference type="Proteomes" id="UP000093694"/>
    </source>
</evidence>
<evidence type="ECO:0000313" key="1">
    <source>
        <dbReference type="EMBL" id="OAA92568.1"/>
    </source>
</evidence>